<dbReference type="AlphaFoldDB" id="A0AAD5SDS8"/>
<feature type="transmembrane region" description="Helical" evidence="3">
    <location>
        <begin position="263"/>
        <end position="282"/>
    </location>
</feature>
<reference evidence="5" key="1">
    <citation type="submission" date="2020-05" db="EMBL/GenBank/DDBJ databases">
        <title>Phylogenomic resolution of chytrid fungi.</title>
        <authorList>
            <person name="Stajich J.E."/>
            <person name="Amses K."/>
            <person name="Simmons R."/>
            <person name="Seto K."/>
            <person name="Myers J."/>
            <person name="Bonds A."/>
            <person name="Quandt C.A."/>
            <person name="Barry K."/>
            <person name="Liu P."/>
            <person name="Grigoriev I."/>
            <person name="Longcore J.E."/>
            <person name="James T.Y."/>
        </authorList>
    </citation>
    <scope>NUCLEOTIDE SEQUENCE</scope>
    <source>
        <strain evidence="5">JEL0318</strain>
    </source>
</reference>
<dbReference type="Pfam" id="PF07690">
    <property type="entry name" value="MFS_1"/>
    <property type="match status" value="1"/>
</dbReference>
<keyword evidence="3" id="KW-0472">Membrane</keyword>
<dbReference type="InterPro" id="IPR020846">
    <property type="entry name" value="MFS_dom"/>
</dbReference>
<feature type="region of interest" description="Disordered" evidence="2">
    <location>
        <begin position="1"/>
        <end position="22"/>
    </location>
</feature>
<feature type="transmembrane region" description="Helical" evidence="3">
    <location>
        <begin position="68"/>
        <end position="86"/>
    </location>
</feature>
<feature type="transmembrane region" description="Helical" evidence="3">
    <location>
        <begin position="294"/>
        <end position="317"/>
    </location>
</feature>
<comment type="subcellular location">
    <subcellularLocation>
        <location evidence="1">Membrane</location>
        <topology evidence="1">Multi-pass membrane protein</topology>
    </subcellularLocation>
</comment>
<feature type="transmembrane region" description="Helical" evidence="3">
    <location>
        <begin position="155"/>
        <end position="173"/>
    </location>
</feature>
<feature type="transmembrane region" description="Helical" evidence="3">
    <location>
        <begin position="359"/>
        <end position="379"/>
    </location>
</feature>
<accession>A0AAD5SDS8</accession>
<evidence type="ECO:0000256" key="2">
    <source>
        <dbReference type="SAM" id="MobiDB-lite"/>
    </source>
</evidence>
<proteinExistence type="predicted"/>
<feature type="transmembrane region" description="Helical" evidence="3">
    <location>
        <begin position="226"/>
        <end position="251"/>
    </location>
</feature>
<feature type="transmembrane region" description="Helical" evidence="3">
    <location>
        <begin position="385"/>
        <end position="405"/>
    </location>
</feature>
<evidence type="ECO:0000259" key="4">
    <source>
        <dbReference type="PROSITE" id="PS50850"/>
    </source>
</evidence>
<dbReference type="PANTHER" id="PTHR42910">
    <property type="entry name" value="TRANSPORTER SCO4007-RELATED"/>
    <property type="match status" value="1"/>
</dbReference>
<evidence type="ECO:0000256" key="1">
    <source>
        <dbReference type="ARBA" id="ARBA00004141"/>
    </source>
</evidence>
<evidence type="ECO:0000313" key="6">
    <source>
        <dbReference type="Proteomes" id="UP001212841"/>
    </source>
</evidence>
<evidence type="ECO:0000256" key="3">
    <source>
        <dbReference type="SAM" id="Phobius"/>
    </source>
</evidence>
<evidence type="ECO:0000313" key="5">
    <source>
        <dbReference type="EMBL" id="KAJ3047050.1"/>
    </source>
</evidence>
<dbReference type="CDD" id="cd17324">
    <property type="entry name" value="MFS_NepI_like"/>
    <property type="match status" value="1"/>
</dbReference>
<keyword evidence="3" id="KW-0812">Transmembrane</keyword>
<feature type="transmembrane region" description="Helical" evidence="3">
    <location>
        <begin position="31"/>
        <end position="48"/>
    </location>
</feature>
<dbReference type="InterPro" id="IPR011701">
    <property type="entry name" value="MFS"/>
</dbReference>
<keyword evidence="6" id="KW-1185">Reference proteome</keyword>
<dbReference type="InterPro" id="IPR036259">
    <property type="entry name" value="MFS_trans_sf"/>
</dbReference>
<comment type="caution">
    <text evidence="5">The sequence shown here is derived from an EMBL/GenBank/DDBJ whole genome shotgun (WGS) entry which is preliminary data.</text>
</comment>
<keyword evidence="3" id="KW-1133">Transmembrane helix</keyword>
<dbReference type="SUPFAM" id="SSF103473">
    <property type="entry name" value="MFS general substrate transporter"/>
    <property type="match status" value="1"/>
</dbReference>
<feature type="domain" description="Major facilitator superfamily (MFS) profile" evidence="4">
    <location>
        <begin position="25"/>
        <end position="406"/>
    </location>
</feature>
<dbReference type="PROSITE" id="PS50850">
    <property type="entry name" value="MFS"/>
    <property type="match status" value="1"/>
</dbReference>
<protein>
    <recommendedName>
        <fullName evidence="4">Major facilitator superfamily (MFS) profile domain-containing protein</fullName>
    </recommendedName>
</protein>
<dbReference type="GO" id="GO:0022857">
    <property type="term" value="F:transmembrane transporter activity"/>
    <property type="evidence" value="ECO:0007669"/>
    <property type="project" value="InterPro"/>
</dbReference>
<dbReference type="GO" id="GO:0016020">
    <property type="term" value="C:membrane"/>
    <property type="evidence" value="ECO:0007669"/>
    <property type="project" value="UniProtKB-SubCell"/>
</dbReference>
<feature type="transmembrane region" description="Helical" evidence="3">
    <location>
        <begin position="323"/>
        <end position="347"/>
    </location>
</feature>
<organism evidence="5 6">
    <name type="scientific">Rhizophlyctis rosea</name>
    <dbReference type="NCBI Taxonomy" id="64517"/>
    <lineage>
        <taxon>Eukaryota</taxon>
        <taxon>Fungi</taxon>
        <taxon>Fungi incertae sedis</taxon>
        <taxon>Chytridiomycota</taxon>
        <taxon>Chytridiomycota incertae sedis</taxon>
        <taxon>Chytridiomycetes</taxon>
        <taxon>Rhizophlyctidales</taxon>
        <taxon>Rhizophlyctidaceae</taxon>
        <taxon>Rhizophlyctis</taxon>
    </lineage>
</organism>
<name>A0AAD5SDS8_9FUNG</name>
<feature type="transmembrane region" description="Helical" evidence="3">
    <location>
        <begin position="125"/>
        <end position="143"/>
    </location>
</feature>
<dbReference type="Proteomes" id="UP001212841">
    <property type="component" value="Unassembled WGS sequence"/>
</dbReference>
<feature type="transmembrane region" description="Helical" evidence="3">
    <location>
        <begin position="98"/>
        <end position="119"/>
    </location>
</feature>
<feature type="transmembrane region" description="Helical" evidence="3">
    <location>
        <begin position="185"/>
        <end position="205"/>
    </location>
</feature>
<dbReference type="Gene3D" id="1.20.1250.20">
    <property type="entry name" value="MFS general substrate transporter like domains"/>
    <property type="match status" value="1"/>
</dbReference>
<dbReference type="PANTHER" id="PTHR42910:SF1">
    <property type="entry name" value="MAJOR FACILITATOR SUPERFAMILY (MFS) PROFILE DOMAIN-CONTAINING PROTEIN"/>
    <property type="match status" value="1"/>
</dbReference>
<dbReference type="EMBL" id="JADGJD010001035">
    <property type="protein sequence ID" value="KAJ3047050.1"/>
    <property type="molecule type" value="Genomic_DNA"/>
</dbReference>
<gene>
    <name evidence="5" type="ORF">HK097_000273</name>
</gene>
<feature type="compositionally biased region" description="Polar residues" evidence="2">
    <location>
        <begin position="11"/>
        <end position="21"/>
    </location>
</feature>
<sequence length="482" mass="52126">MTVPSTELAMPSSTDQSSDATNADRPRLTPLLNWLFAFAACVMVTNGNWHQAILNQMATWFGVAESDIALIGTMNTVGYALGLLFITPLGDMYSPKRLILILCVIVTILSITLCFIPWLPVFITVEFFIGMAAVVPQIMVPVVADLAPPERRGKAVGLIVSSIMLGVLVSRVLSGLVAEYTEWRVIYYIGCALNFVATITLWFLLPDIPVQNEITYLELMKSLWKLLISEVVLQQVAVIGAFGFAGFTLFWTDLTFHLGAAPFEYNSFIIGLFGIIGIAGISSSPIGGHIGDVYGPYVVVILGYVLYAISFIILMIWSTKLAAIIVGAFLLDFAMQIAQVANGLRIFALLPTARSRGQAIQMVVFFLAGSVGTQAGAVVYQYNGWVTACGMGLGFILAALAIHLARTPLQKGFVPGWLRGGKWWVGVDVSEADFTGGVGKKEKVEMEKMRVDIETGAGKERADGSESSEGTLVVEAAIAERR</sequence>